<keyword evidence="5" id="KW-1185">Reference proteome</keyword>
<evidence type="ECO:0000313" key="5">
    <source>
        <dbReference type="Proteomes" id="UP000637819"/>
    </source>
</evidence>
<proteinExistence type="predicted"/>
<accession>A0A8T8E6N6</accession>
<protein>
    <submittedName>
        <fullName evidence="4">PH domain-containing protein</fullName>
    </submittedName>
</protein>
<dbReference type="RefSeq" id="WP_204749097.1">
    <property type="nucleotide sequence ID" value="NZ_CP069188.1"/>
</dbReference>
<feature type="compositionally biased region" description="Basic and acidic residues" evidence="1">
    <location>
        <begin position="493"/>
        <end position="503"/>
    </location>
</feature>
<feature type="transmembrane region" description="Helical" evidence="2">
    <location>
        <begin position="353"/>
        <end position="370"/>
    </location>
</feature>
<dbReference type="AlphaFoldDB" id="A0A8T8E6N6"/>
<reference evidence="4 5" key="1">
    <citation type="submission" date="2021-01" db="EMBL/GenBank/DDBJ databases">
        <title>Genome Sequence and Methylation Pattern of Haloterrigena salifodinae BOL5-1, An Extremely Halophilic Archaeon from a Bolivian Salt Mine.</title>
        <authorList>
            <person name="DasSarma P."/>
            <person name="Anton B.P."/>
            <person name="DasSarma S.L."/>
            <person name="von Ehrenheim H.A.L."/>
            <person name="Martinez F.L."/>
            <person name="Guzman D."/>
            <person name="Roberts R.J."/>
            <person name="DasSarma S."/>
        </authorList>
    </citation>
    <scope>NUCLEOTIDE SEQUENCE [LARGE SCALE GENOMIC DNA]</scope>
    <source>
        <strain evidence="4 5">BOL5-1</strain>
    </source>
</reference>
<evidence type="ECO:0000256" key="1">
    <source>
        <dbReference type="SAM" id="MobiDB-lite"/>
    </source>
</evidence>
<feature type="transmembrane region" description="Helical" evidence="2">
    <location>
        <begin position="376"/>
        <end position="396"/>
    </location>
</feature>
<evidence type="ECO:0000256" key="2">
    <source>
        <dbReference type="SAM" id="Phobius"/>
    </source>
</evidence>
<dbReference type="EMBL" id="CP069188">
    <property type="protein sequence ID" value="QRV16971.1"/>
    <property type="molecule type" value="Genomic_DNA"/>
</dbReference>
<dbReference type="PANTHER" id="PTHR34473:SF2">
    <property type="entry name" value="UPF0699 TRANSMEMBRANE PROTEIN YDBT"/>
    <property type="match status" value="1"/>
</dbReference>
<dbReference type="PANTHER" id="PTHR34473">
    <property type="entry name" value="UPF0699 TRANSMEMBRANE PROTEIN YDBS"/>
    <property type="match status" value="1"/>
</dbReference>
<keyword evidence="2" id="KW-0472">Membrane</keyword>
<feature type="domain" description="YdbS-like PH" evidence="3">
    <location>
        <begin position="400"/>
        <end position="476"/>
    </location>
</feature>
<dbReference type="GeneID" id="62875246"/>
<dbReference type="KEGG" id="hsal:JMJ58_08940"/>
<dbReference type="OrthoDB" id="107421at2157"/>
<feature type="region of interest" description="Disordered" evidence="1">
    <location>
        <begin position="484"/>
        <end position="503"/>
    </location>
</feature>
<feature type="transmembrane region" description="Helical" evidence="2">
    <location>
        <begin position="178"/>
        <end position="198"/>
    </location>
</feature>
<organism evidence="4 5">
    <name type="scientific">Haloterrigena salifodinae</name>
    <dbReference type="NCBI Taxonomy" id="2675099"/>
    <lineage>
        <taxon>Archaea</taxon>
        <taxon>Methanobacteriati</taxon>
        <taxon>Methanobacteriota</taxon>
        <taxon>Stenosarchaea group</taxon>
        <taxon>Halobacteria</taxon>
        <taxon>Halobacteriales</taxon>
        <taxon>Natrialbaceae</taxon>
        <taxon>Haloterrigena</taxon>
    </lineage>
</organism>
<evidence type="ECO:0000259" key="3">
    <source>
        <dbReference type="Pfam" id="PF03703"/>
    </source>
</evidence>
<feature type="domain" description="YdbS-like PH" evidence="3">
    <location>
        <begin position="63"/>
        <end position="144"/>
    </location>
</feature>
<sequence>MSSDSRLHDASIFCRAVDDIDRSVIVVVGLLFVYRDGIANLRYLLPFLLLYFLAAALWESLYWYRFTYRVTDGEEISIRSGVLHRRHRTVPVDRIERVSVLESPVSRLFGLTELHCETAGTRDKSEIKLRYVDPDTANRLRQTLESTRRDEQRDGQSTATQLYRISLRQLLAYSLFRIHHIPIIFAVGTVISIVLLPIEASTSFTARVVMSVRAALPGGLGLSKWGVLILLAIGAGWTVGAIRLAIRMYGFQLSRNGDTLYRRHGLVSRVEEEISIENVQLVRYSDNPLLRSLGQTQLDAQTAGGSEILPFDSRTSLVPLARRADVEEIARQIFPVAFEDSVTIPKRARRRYFVRYLLIVLLAVGGTIIAREYNTVLAMIPLQVYLLLAAAAPVAAHIRWATISYVFGSEYLRICGGFWWRREYIIPYSNIQRHTVSQSILQRRHSLSTLRVDTAAYPLSIGAIIPDMDTETATKFGERLKQYVSSNNSDGNATERQRSSGVN</sequence>
<evidence type="ECO:0000313" key="4">
    <source>
        <dbReference type="EMBL" id="QRV16971.1"/>
    </source>
</evidence>
<name>A0A8T8E6N6_9EURY</name>
<keyword evidence="2" id="KW-1133">Transmembrane helix</keyword>
<keyword evidence="2" id="KW-0812">Transmembrane</keyword>
<dbReference type="InterPro" id="IPR005182">
    <property type="entry name" value="YdbS-like_PH"/>
</dbReference>
<dbReference type="Proteomes" id="UP000637819">
    <property type="component" value="Chromosome"/>
</dbReference>
<feature type="domain" description="YdbS-like PH" evidence="3">
    <location>
        <begin position="250"/>
        <end position="333"/>
    </location>
</feature>
<feature type="transmembrane region" description="Helical" evidence="2">
    <location>
        <begin position="225"/>
        <end position="246"/>
    </location>
</feature>
<dbReference type="InterPro" id="IPR014529">
    <property type="entry name" value="UCP026631"/>
</dbReference>
<feature type="transmembrane region" description="Helical" evidence="2">
    <location>
        <begin position="43"/>
        <end position="64"/>
    </location>
</feature>
<gene>
    <name evidence="4" type="ORF">JMJ58_08940</name>
</gene>
<dbReference type="PIRSF" id="PIRSF026631">
    <property type="entry name" value="UCP026631"/>
    <property type="match status" value="1"/>
</dbReference>
<dbReference type="Pfam" id="PF03703">
    <property type="entry name" value="bPH_2"/>
    <property type="match status" value="3"/>
</dbReference>